<reference evidence="7 8" key="1">
    <citation type="journal article" date="2004" name="Science">
        <title>The genome of the diatom Thalassiosira pseudonana: ecology, evolution, and metabolism.</title>
        <authorList>
            <person name="Armbrust E.V."/>
            <person name="Berges J.A."/>
            <person name="Bowler C."/>
            <person name="Green B.R."/>
            <person name="Martinez D."/>
            <person name="Putnam N.H."/>
            <person name="Zhou S."/>
            <person name="Allen A.E."/>
            <person name="Apt K.E."/>
            <person name="Bechner M."/>
            <person name="Brzezinski M.A."/>
            <person name="Chaal B.K."/>
            <person name="Chiovitti A."/>
            <person name="Davis A.K."/>
            <person name="Demarest M.S."/>
            <person name="Detter J.C."/>
            <person name="Glavina T."/>
            <person name="Goodstein D."/>
            <person name="Hadi M.Z."/>
            <person name="Hellsten U."/>
            <person name="Hildebrand M."/>
            <person name="Jenkins B.D."/>
            <person name="Jurka J."/>
            <person name="Kapitonov V.V."/>
            <person name="Kroger N."/>
            <person name="Lau W.W."/>
            <person name="Lane T.W."/>
            <person name="Larimer F.W."/>
            <person name="Lippmeier J.C."/>
            <person name="Lucas S."/>
            <person name="Medina M."/>
            <person name="Montsant A."/>
            <person name="Obornik M."/>
            <person name="Parker M.S."/>
            <person name="Palenik B."/>
            <person name="Pazour G.J."/>
            <person name="Richardson P.M."/>
            <person name="Rynearson T.A."/>
            <person name="Saito M.A."/>
            <person name="Schwartz D.C."/>
            <person name="Thamatrakoln K."/>
            <person name="Valentin K."/>
            <person name="Vardi A."/>
            <person name="Wilkerson F.P."/>
            <person name="Rokhsar D.S."/>
        </authorList>
    </citation>
    <scope>NUCLEOTIDE SEQUENCE [LARGE SCALE GENOMIC DNA]</scope>
    <source>
        <strain evidence="7 8">CCMP1335</strain>
    </source>
</reference>
<dbReference type="EMBL" id="CM000644">
    <property type="protein sequence ID" value="EED90571.1"/>
    <property type="molecule type" value="Genomic_DNA"/>
</dbReference>
<dbReference type="GO" id="GO:0001510">
    <property type="term" value="P:RNA methylation"/>
    <property type="evidence" value="ECO:0000318"/>
    <property type="project" value="GO_Central"/>
</dbReference>
<feature type="binding site" evidence="5">
    <location>
        <position position="409"/>
    </location>
    <ligand>
        <name>S-adenosyl-L-methionine</name>
        <dbReference type="ChEBI" id="CHEBI:59789"/>
    </ligand>
</feature>
<dbReference type="GO" id="GO:0008168">
    <property type="term" value="F:methyltransferase activity"/>
    <property type="evidence" value="ECO:0000318"/>
    <property type="project" value="GO_Central"/>
</dbReference>
<dbReference type="PROSITE" id="PS51686">
    <property type="entry name" value="SAM_MT_RSMB_NOP"/>
    <property type="match status" value="1"/>
</dbReference>
<feature type="domain" description="SAM-dependent MTase RsmB/NOP-type" evidence="6">
    <location>
        <begin position="238"/>
        <end position="544"/>
    </location>
</feature>
<dbReference type="InParanoid" id="B8C6H7"/>
<dbReference type="SUPFAM" id="SSF53335">
    <property type="entry name" value="S-adenosyl-L-methionine-dependent methyltransferases"/>
    <property type="match status" value="1"/>
</dbReference>
<dbReference type="Proteomes" id="UP000001449">
    <property type="component" value="Chromosome 8"/>
</dbReference>
<evidence type="ECO:0000256" key="4">
    <source>
        <dbReference type="ARBA" id="ARBA00022884"/>
    </source>
</evidence>
<feature type="binding site" evidence="5">
    <location>
        <position position="427"/>
    </location>
    <ligand>
        <name>S-adenosyl-L-methionine</name>
        <dbReference type="ChEBI" id="CHEBI:59789"/>
    </ligand>
</feature>
<keyword evidence="3 5" id="KW-0949">S-adenosyl-L-methionine</keyword>
<gene>
    <name evidence="7" type="ORF">THAPSDRAFT_23686</name>
</gene>
<evidence type="ECO:0000259" key="6">
    <source>
        <dbReference type="PROSITE" id="PS51686"/>
    </source>
</evidence>
<dbReference type="GO" id="GO:0008173">
    <property type="term" value="F:RNA methyltransferase activity"/>
    <property type="evidence" value="ECO:0007669"/>
    <property type="project" value="InterPro"/>
</dbReference>
<protein>
    <recommendedName>
        <fullName evidence="6">SAM-dependent MTase RsmB/NOP-type domain-containing protein</fullName>
    </recommendedName>
</protein>
<evidence type="ECO:0000256" key="5">
    <source>
        <dbReference type="PROSITE-ProRule" id="PRU01023"/>
    </source>
</evidence>
<keyword evidence="2 5" id="KW-0808">Transferase</keyword>
<dbReference type="InterPro" id="IPR049560">
    <property type="entry name" value="MeTrfase_RsmB-F_NOP2_cat"/>
</dbReference>
<dbReference type="PANTHER" id="PTHR22808:SF1">
    <property type="entry name" value="RNA CYTOSINE-C(5)-METHYLTRANSFERASE NSUN2-RELATED"/>
    <property type="match status" value="1"/>
</dbReference>
<dbReference type="Pfam" id="PF01189">
    <property type="entry name" value="Methyltr_RsmB-F"/>
    <property type="match status" value="1"/>
</dbReference>
<keyword evidence="4 5" id="KW-0694">RNA-binding</keyword>
<accession>B8C6H7</accession>
<evidence type="ECO:0000256" key="1">
    <source>
        <dbReference type="ARBA" id="ARBA00022603"/>
    </source>
</evidence>
<organism evidence="7 8">
    <name type="scientific">Thalassiosira pseudonana</name>
    <name type="common">Marine diatom</name>
    <name type="synonym">Cyclotella nana</name>
    <dbReference type="NCBI Taxonomy" id="35128"/>
    <lineage>
        <taxon>Eukaryota</taxon>
        <taxon>Sar</taxon>
        <taxon>Stramenopiles</taxon>
        <taxon>Ochrophyta</taxon>
        <taxon>Bacillariophyta</taxon>
        <taxon>Coscinodiscophyceae</taxon>
        <taxon>Thalassiosirophycidae</taxon>
        <taxon>Thalassiosirales</taxon>
        <taxon>Thalassiosiraceae</taxon>
        <taxon>Thalassiosira</taxon>
    </lineage>
</organism>
<proteinExistence type="inferred from homology"/>
<dbReference type="InterPro" id="IPR023267">
    <property type="entry name" value="RCMT"/>
</dbReference>
<comment type="similarity">
    <text evidence="5">Belongs to the class I-like SAM-binding methyltransferase superfamily. RsmB/NOP family.</text>
</comment>
<dbReference type="eggNOG" id="KOG2198">
    <property type="taxonomic scope" value="Eukaryota"/>
</dbReference>
<dbReference type="RefSeq" id="XP_002291720.1">
    <property type="nucleotide sequence ID" value="XM_002291684.1"/>
</dbReference>
<evidence type="ECO:0000256" key="3">
    <source>
        <dbReference type="ARBA" id="ARBA00022691"/>
    </source>
</evidence>
<dbReference type="InterPro" id="IPR029063">
    <property type="entry name" value="SAM-dependent_MTases_sf"/>
</dbReference>
<dbReference type="STRING" id="35128.B8C6H7"/>
<feature type="binding site" evidence="5">
    <location>
        <begin position="343"/>
        <end position="349"/>
    </location>
    <ligand>
        <name>S-adenosyl-L-methionine</name>
        <dbReference type="ChEBI" id="CHEBI:59789"/>
    </ligand>
</feature>
<dbReference type="PANTHER" id="PTHR22808">
    <property type="entry name" value="NCL1 YEAST -RELATED NOL1/NOP2/FMU SUN DOMAIN-CONTAINING"/>
    <property type="match status" value="1"/>
</dbReference>
<keyword evidence="8" id="KW-1185">Reference proteome</keyword>
<name>B8C6H7_THAPS</name>
<evidence type="ECO:0000313" key="7">
    <source>
        <dbReference type="EMBL" id="EED90571.1"/>
    </source>
</evidence>
<feature type="binding site" evidence="5">
    <location>
        <position position="379"/>
    </location>
    <ligand>
        <name>S-adenosyl-L-methionine</name>
        <dbReference type="ChEBI" id="CHEBI:59789"/>
    </ligand>
</feature>
<dbReference type="GO" id="GO:0003723">
    <property type="term" value="F:RNA binding"/>
    <property type="evidence" value="ECO:0007669"/>
    <property type="project" value="UniProtKB-UniRule"/>
</dbReference>
<dbReference type="HOGENOM" id="CLU_382898_0_0_1"/>
<feature type="active site" description="Nucleophile" evidence="5">
    <location>
        <position position="475"/>
    </location>
</feature>
<keyword evidence="1 5" id="KW-0489">Methyltransferase</keyword>
<dbReference type="GeneID" id="7452426"/>
<dbReference type="InterPro" id="IPR001678">
    <property type="entry name" value="MeTrfase_RsmB-F_NOP2_dom"/>
</dbReference>
<sequence length="723" mass="79788">MMYHSSGYLHAIVNAGLIIPLNGVYVKLNCSKSRSKANDTETHQQQHQPLRLHQFVCTNFREELNVAENGAGFFIKNAVRVSAHHAILAGVVSVNGKVCKAGSAILESGDVVSLALEPQSLLMGGGGDAKLISWRGSEEVAKRLEDEGKHVSQRERDVCKRKGRMMTVMDVEDGCPSCTRKVRCAISPFIEYYRKKLGSSWIPEVHETAMLKPLPLTIRALKPSQRLDKELRDLGFHPVTVDDFSLNLCITRDNITHELEEPLNGAAVQQLVHNTWIIRDEALVQSKEKKQQLGVFLSDARISGEILQQELNSMLPVAVIASVLKNQACATKKKADTLLLDLCAAPGSKTCQLMSFLNEFMASKADEVPCKDYTVVANELTHQRATRMHSRLLQSNSKSLSHLIVTSGDGQEYRSMPKNYFDFVMCDVPCSGDGTIQRNKPLQKELLRVGLMGLKPSEVDSSGKCIGGIAVYSTCSLNPTENEEVVYEVLDELNSDRGNDYEFELVDLRDSSSNTTESNRNGSFLRVLPASSHGGFFAAALRKVNTRAKVVRTTCKAHTPNINDKLIWTQNECKNVGFAISPSTRQSCIDLDAKISSNSCIIGCGAPAMFKSSDGEYAFQEGCGLLNNDSLGSISSIQITTKQLTTYLCKRHNKIMLPKDLCPYKVENASSVILKVASSDKESNSTVYLPAKVQQSNEQLSRVFEITLRPQMLKRLLMTTLSA</sequence>
<evidence type="ECO:0000313" key="8">
    <source>
        <dbReference type="Proteomes" id="UP000001449"/>
    </source>
</evidence>
<dbReference type="KEGG" id="tps:THAPSDRAFT_23686"/>
<reference evidence="7 8" key="2">
    <citation type="journal article" date="2008" name="Nature">
        <title>The Phaeodactylum genome reveals the evolutionary history of diatom genomes.</title>
        <authorList>
            <person name="Bowler C."/>
            <person name="Allen A.E."/>
            <person name="Badger J.H."/>
            <person name="Grimwood J."/>
            <person name="Jabbari K."/>
            <person name="Kuo A."/>
            <person name="Maheswari U."/>
            <person name="Martens C."/>
            <person name="Maumus F."/>
            <person name="Otillar R.P."/>
            <person name="Rayko E."/>
            <person name="Salamov A."/>
            <person name="Vandepoele K."/>
            <person name="Beszteri B."/>
            <person name="Gruber A."/>
            <person name="Heijde M."/>
            <person name="Katinka M."/>
            <person name="Mock T."/>
            <person name="Valentin K."/>
            <person name="Verret F."/>
            <person name="Berges J.A."/>
            <person name="Brownlee C."/>
            <person name="Cadoret J.P."/>
            <person name="Chiovitti A."/>
            <person name="Choi C.J."/>
            <person name="Coesel S."/>
            <person name="De Martino A."/>
            <person name="Detter J.C."/>
            <person name="Durkin C."/>
            <person name="Falciatore A."/>
            <person name="Fournet J."/>
            <person name="Haruta M."/>
            <person name="Huysman M.J."/>
            <person name="Jenkins B.D."/>
            <person name="Jiroutova K."/>
            <person name="Jorgensen R.E."/>
            <person name="Joubert Y."/>
            <person name="Kaplan A."/>
            <person name="Kroger N."/>
            <person name="Kroth P.G."/>
            <person name="La Roche J."/>
            <person name="Lindquist E."/>
            <person name="Lommer M."/>
            <person name="Martin-Jezequel V."/>
            <person name="Lopez P.J."/>
            <person name="Lucas S."/>
            <person name="Mangogna M."/>
            <person name="McGinnis K."/>
            <person name="Medlin L.K."/>
            <person name="Montsant A."/>
            <person name="Oudot-Le Secq M.P."/>
            <person name="Napoli C."/>
            <person name="Obornik M."/>
            <person name="Parker M.S."/>
            <person name="Petit J.L."/>
            <person name="Porcel B.M."/>
            <person name="Poulsen N."/>
            <person name="Robison M."/>
            <person name="Rychlewski L."/>
            <person name="Rynearson T.A."/>
            <person name="Schmutz J."/>
            <person name="Shapiro H."/>
            <person name="Siaut M."/>
            <person name="Stanley M."/>
            <person name="Sussman M.R."/>
            <person name="Taylor A.R."/>
            <person name="Vardi A."/>
            <person name="von Dassow P."/>
            <person name="Vyverman W."/>
            <person name="Willis A."/>
            <person name="Wyrwicz L.S."/>
            <person name="Rokhsar D.S."/>
            <person name="Weissenbach J."/>
            <person name="Armbrust E.V."/>
            <person name="Green B.R."/>
            <person name="Van de Peer Y."/>
            <person name="Grigoriev I.V."/>
        </authorList>
    </citation>
    <scope>NUCLEOTIDE SEQUENCE [LARGE SCALE GENOMIC DNA]</scope>
    <source>
        <strain evidence="7 8">CCMP1335</strain>
    </source>
</reference>
<dbReference type="Gene3D" id="3.40.50.150">
    <property type="entry name" value="Vaccinia Virus protein VP39"/>
    <property type="match status" value="1"/>
</dbReference>
<dbReference type="PaxDb" id="35128-Thaps23686"/>
<dbReference type="PRINTS" id="PR02008">
    <property type="entry name" value="RCMTFAMILY"/>
</dbReference>
<dbReference type="AlphaFoldDB" id="B8C6H7"/>
<evidence type="ECO:0000256" key="2">
    <source>
        <dbReference type="ARBA" id="ARBA00022679"/>
    </source>
</evidence>